<dbReference type="PROSITE" id="PS51307">
    <property type="entry name" value="ASD2"/>
    <property type="match status" value="1"/>
</dbReference>
<dbReference type="InterPro" id="IPR014799">
    <property type="entry name" value="ASD2_dom"/>
</dbReference>
<evidence type="ECO:0000256" key="4">
    <source>
        <dbReference type="ARBA" id="ARBA00023212"/>
    </source>
</evidence>
<comment type="similarity">
    <text evidence="2">Belongs to the shroom family.</text>
</comment>
<organism evidence="6 8">
    <name type="scientific">Rotaria magnacalcarata</name>
    <dbReference type="NCBI Taxonomy" id="392030"/>
    <lineage>
        <taxon>Eukaryota</taxon>
        <taxon>Metazoa</taxon>
        <taxon>Spiralia</taxon>
        <taxon>Gnathifera</taxon>
        <taxon>Rotifera</taxon>
        <taxon>Eurotatoria</taxon>
        <taxon>Bdelloidea</taxon>
        <taxon>Philodinida</taxon>
        <taxon>Philodinidae</taxon>
        <taxon>Rotaria</taxon>
    </lineage>
</organism>
<evidence type="ECO:0000256" key="2">
    <source>
        <dbReference type="ARBA" id="ARBA00006469"/>
    </source>
</evidence>
<evidence type="ECO:0000259" key="5">
    <source>
        <dbReference type="PROSITE" id="PS51307"/>
    </source>
</evidence>
<dbReference type="Proteomes" id="UP000663842">
    <property type="component" value="Unassembled WGS sequence"/>
</dbReference>
<dbReference type="GO" id="GO:0051015">
    <property type="term" value="F:actin filament binding"/>
    <property type="evidence" value="ECO:0007669"/>
    <property type="project" value="InterPro"/>
</dbReference>
<dbReference type="PANTHER" id="PTHR15012">
    <property type="entry name" value="APICAL PROTEIN/SHROOM-RELATED"/>
    <property type="match status" value="1"/>
</dbReference>
<evidence type="ECO:0000313" key="8">
    <source>
        <dbReference type="Proteomes" id="UP000663842"/>
    </source>
</evidence>
<dbReference type="AlphaFoldDB" id="A0A820BXM4"/>
<sequence length="144" mass="16480">MLIDVISLQASLLERREKIQQKHDEAKSLKDGIDRRSRLVTNILRKYFSDEQYDEYDHFIRMKSALLIDAKDIEENTAFIQKQIDILLNPSSSSSVVNNQQYSSTSSISLFENLPRTNSISSSSSSHKIDNLQTNYFNSISAMA</sequence>
<dbReference type="GO" id="GO:0030864">
    <property type="term" value="C:cortical actin cytoskeleton"/>
    <property type="evidence" value="ECO:0007669"/>
    <property type="project" value="TreeGrafter"/>
</dbReference>
<dbReference type="InterPro" id="IPR027685">
    <property type="entry name" value="Shroom_fam"/>
</dbReference>
<accession>A0A820BXM4</accession>
<keyword evidence="3" id="KW-0963">Cytoplasm</keyword>
<dbReference type="PANTHER" id="PTHR15012:SF32">
    <property type="entry name" value="PROTEIN SHROOM"/>
    <property type="match status" value="1"/>
</dbReference>
<comment type="caution">
    <text evidence="6">The sequence shown here is derived from an EMBL/GenBank/DDBJ whole genome shotgun (WGS) entry which is preliminary data.</text>
</comment>
<dbReference type="Gene3D" id="6.10.250.3120">
    <property type="match status" value="1"/>
</dbReference>
<dbReference type="EMBL" id="CAJOBF010006684">
    <property type="protein sequence ID" value="CAF4212923.1"/>
    <property type="molecule type" value="Genomic_DNA"/>
</dbReference>
<protein>
    <recommendedName>
        <fullName evidence="5">ASD2 domain-containing protein</fullName>
    </recommendedName>
</protein>
<name>A0A820BXM4_9BILA</name>
<dbReference type="Pfam" id="PF08687">
    <property type="entry name" value="ASD2"/>
    <property type="match status" value="1"/>
</dbReference>
<dbReference type="GO" id="GO:0005912">
    <property type="term" value="C:adherens junction"/>
    <property type="evidence" value="ECO:0007669"/>
    <property type="project" value="TreeGrafter"/>
</dbReference>
<dbReference type="GO" id="GO:0043296">
    <property type="term" value="C:apical junction complex"/>
    <property type="evidence" value="ECO:0007669"/>
    <property type="project" value="TreeGrafter"/>
</dbReference>
<dbReference type="Proteomes" id="UP000681720">
    <property type="component" value="Unassembled WGS sequence"/>
</dbReference>
<evidence type="ECO:0000313" key="7">
    <source>
        <dbReference type="EMBL" id="CAF4321382.1"/>
    </source>
</evidence>
<feature type="domain" description="ASD2" evidence="5">
    <location>
        <begin position="1"/>
        <end position="92"/>
    </location>
</feature>
<reference evidence="6" key="1">
    <citation type="submission" date="2021-02" db="EMBL/GenBank/DDBJ databases">
        <authorList>
            <person name="Nowell W R."/>
        </authorList>
    </citation>
    <scope>NUCLEOTIDE SEQUENCE</scope>
</reference>
<comment type="subcellular location">
    <subcellularLocation>
        <location evidence="1">Cytoplasm</location>
        <location evidence="1">Cytoskeleton</location>
    </subcellularLocation>
</comment>
<proteinExistence type="inferred from homology"/>
<dbReference type="EMBL" id="CAJOBJ010039997">
    <property type="protein sequence ID" value="CAF4321382.1"/>
    <property type="molecule type" value="Genomic_DNA"/>
</dbReference>
<evidence type="ECO:0000256" key="1">
    <source>
        <dbReference type="ARBA" id="ARBA00004245"/>
    </source>
</evidence>
<dbReference type="GO" id="GO:0007015">
    <property type="term" value="P:actin filament organization"/>
    <property type="evidence" value="ECO:0007669"/>
    <property type="project" value="TreeGrafter"/>
</dbReference>
<dbReference type="GO" id="GO:0016324">
    <property type="term" value="C:apical plasma membrane"/>
    <property type="evidence" value="ECO:0007669"/>
    <property type="project" value="TreeGrafter"/>
</dbReference>
<keyword evidence="4" id="KW-0206">Cytoskeleton</keyword>
<evidence type="ECO:0000256" key="3">
    <source>
        <dbReference type="ARBA" id="ARBA00022490"/>
    </source>
</evidence>
<evidence type="ECO:0000313" key="6">
    <source>
        <dbReference type="EMBL" id="CAF4212923.1"/>
    </source>
</evidence>
<gene>
    <name evidence="7" type="ORF">GIL414_LOCUS26707</name>
    <name evidence="6" type="ORF">UXM345_LOCUS28659</name>
</gene>